<dbReference type="InterPro" id="IPR025327">
    <property type="entry name" value="DUF4233"/>
</dbReference>
<protein>
    <submittedName>
        <fullName evidence="2">DUF4233 domain-containing protein</fullName>
    </submittedName>
</protein>
<evidence type="ECO:0000313" key="2">
    <source>
        <dbReference type="EMBL" id="AZZ54180.1"/>
    </source>
</evidence>
<dbReference type="Pfam" id="PF14017">
    <property type="entry name" value="DUF4233"/>
    <property type="match status" value="1"/>
</dbReference>
<feature type="transmembrane region" description="Helical" evidence="1">
    <location>
        <begin position="96"/>
        <end position="123"/>
    </location>
</feature>
<dbReference type="Proteomes" id="UP000285317">
    <property type="component" value="Chromosome"/>
</dbReference>
<keyword evidence="1" id="KW-1133">Transmembrane helix</keyword>
<dbReference type="AlphaFoldDB" id="A0A3T0T6H2"/>
<feature type="transmembrane region" description="Helical" evidence="1">
    <location>
        <begin position="35"/>
        <end position="58"/>
    </location>
</feature>
<organism evidence="2 3">
    <name type="scientific">Rathayibacter festucae DSM 15932</name>
    <dbReference type="NCBI Taxonomy" id="1328866"/>
    <lineage>
        <taxon>Bacteria</taxon>
        <taxon>Bacillati</taxon>
        <taxon>Actinomycetota</taxon>
        <taxon>Actinomycetes</taxon>
        <taxon>Micrococcales</taxon>
        <taxon>Microbacteriaceae</taxon>
        <taxon>Rathayibacter</taxon>
    </lineage>
</organism>
<accession>A0A3T0T6H2</accession>
<evidence type="ECO:0000256" key="1">
    <source>
        <dbReference type="SAM" id="Phobius"/>
    </source>
</evidence>
<proteinExistence type="predicted"/>
<reference evidence="2 3" key="1">
    <citation type="submission" date="2018-03" db="EMBL/GenBank/DDBJ databases">
        <title>Bacteriophage NCPPB3778 and a type I-E CRISPR drive the evolution of the US Biological Select Agent, Rathayibacter toxicus.</title>
        <authorList>
            <person name="Davis E.W.II."/>
            <person name="Tabima J.F."/>
            <person name="Weisberg A.J."/>
            <person name="Dantas Lopes L."/>
            <person name="Wiseman M.S."/>
            <person name="Wiseman M.S."/>
            <person name="Pupko T."/>
            <person name="Belcher M.S."/>
            <person name="Sechler A.J."/>
            <person name="Tancos M.A."/>
            <person name="Schroeder B.K."/>
            <person name="Murray T.D."/>
            <person name="Luster D.G."/>
            <person name="Schneider W.L."/>
            <person name="Rogers E."/>
            <person name="Andreote F.D."/>
            <person name="Grunwald N.J."/>
            <person name="Putnam M.L."/>
            <person name="Chang J.H."/>
        </authorList>
    </citation>
    <scope>NUCLEOTIDE SEQUENCE [LARGE SCALE GENOMIC DNA]</scope>
    <source>
        <strain evidence="2 3">DSM 15932</strain>
    </source>
</reference>
<dbReference type="KEGG" id="rfs:C1I64_05450"/>
<feature type="transmembrane region" description="Helical" evidence="1">
    <location>
        <begin position="64"/>
        <end position="84"/>
    </location>
</feature>
<name>A0A3T0T6H2_9MICO</name>
<evidence type="ECO:0000313" key="3">
    <source>
        <dbReference type="Proteomes" id="UP000285317"/>
    </source>
</evidence>
<keyword evidence="1" id="KW-0812">Transmembrane</keyword>
<keyword evidence="1" id="KW-0472">Membrane</keyword>
<gene>
    <name evidence="2" type="ORF">C1I64_05450</name>
</gene>
<sequence length="148" mass="15996">MDHPRRTDDDGRARRELARRVRAGRPRRNRTVRESLGSIVLGFEAVIVFLATLVAFGLKAADPVIVLVGGAVVCLALVATLGLLNRPVGFRIGWVLQFVIVATGVLVPIMFVIGAAFVALWTYCMVTGTKLDTQDRRAADGPTDPTPT</sequence>
<dbReference type="EMBL" id="CP028137">
    <property type="protein sequence ID" value="AZZ54180.1"/>
    <property type="molecule type" value="Genomic_DNA"/>
</dbReference>